<reference evidence="2" key="1">
    <citation type="submission" date="2016-01" db="EMBL/GenBank/DDBJ databases">
        <authorList>
            <person name="Peeters C."/>
        </authorList>
    </citation>
    <scope>NUCLEOTIDE SEQUENCE [LARGE SCALE GENOMIC DNA]</scope>
    <source>
        <strain evidence="2">LMG 29325</strain>
    </source>
</reference>
<dbReference type="OrthoDB" id="9088384at2"/>
<proteinExistence type="predicted"/>
<dbReference type="EMBL" id="FCOJ02000073">
    <property type="protein sequence ID" value="SAK90787.1"/>
    <property type="molecule type" value="Genomic_DNA"/>
</dbReference>
<sequence length="168" mass="18740">MSEADTPWARLACRVVRVAMARKEYSYPLLVKAYIANEPDETERGLVLRITRGTLRLSTFLHILTLMSATPPALWRPSLSSKAAWSEKARDVVLAELKRGQLTDYHEIVERLEKLGTTTTKEALEEHVTLGTIPLSLFLQLTFLVTSASLERYVDLADIAAAADISIV</sequence>
<feature type="domain" description="DUF6471" evidence="1">
    <location>
        <begin position="8"/>
        <end position="69"/>
    </location>
</feature>
<dbReference type="Pfam" id="PF20075">
    <property type="entry name" value="DUF6471"/>
    <property type="match status" value="2"/>
</dbReference>
<dbReference type="InterPro" id="IPR045526">
    <property type="entry name" value="DUF6471"/>
</dbReference>
<keyword evidence="3" id="KW-1185">Reference proteome</keyword>
<gene>
    <name evidence="2" type="ORF">AWB82_06398</name>
</gene>
<accession>A0A158DAF5</accession>
<protein>
    <recommendedName>
        <fullName evidence="1">DUF6471 domain-containing protein</fullName>
    </recommendedName>
</protein>
<feature type="domain" description="DUF6471" evidence="1">
    <location>
        <begin position="85"/>
        <end position="142"/>
    </location>
</feature>
<evidence type="ECO:0000313" key="2">
    <source>
        <dbReference type="EMBL" id="SAK90787.1"/>
    </source>
</evidence>
<dbReference type="AlphaFoldDB" id="A0A158DAF5"/>
<evidence type="ECO:0000313" key="3">
    <source>
        <dbReference type="Proteomes" id="UP000054596"/>
    </source>
</evidence>
<name>A0A158DAF5_9BURK</name>
<organism evidence="2 3">
    <name type="scientific">Caballeronia glebae</name>
    <dbReference type="NCBI Taxonomy" id="1777143"/>
    <lineage>
        <taxon>Bacteria</taxon>
        <taxon>Pseudomonadati</taxon>
        <taxon>Pseudomonadota</taxon>
        <taxon>Betaproteobacteria</taxon>
        <taxon>Burkholderiales</taxon>
        <taxon>Burkholderiaceae</taxon>
        <taxon>Caballeronia</taxon>
    </lineage>
</organism>
<comment type="caution">
    <text evidence="2">The sequence shown here is derived from an EMBL/GenBank/DDBJ whole genome shotgun (WGS) entry which is preliminary data.</text>
</comment>
<dbReference type="RefSeq" id="WP_086973321.1">
    <property type="nucleotide sequence ID" value="NZ_FCOJ02000073.1"/>
</dbReference>
<evidence type="ECO:0000259" key="1">
    <source>
        <dbReference type="Pfam" id="PF20075"/>
    </source>
</evidence>
<dbReference type="Proteomes" id="UP000054596">
    <property type="component" value="Unassembled WGS sequence"/>
</dbReference>